<proteinExistence type="predicted"/>
<dbReference type="AlphaFoldDB" id="A0AAE3D0X5"/>
<accession>A0AAE3D0X5</accession>
<feature type="domain" description="DUF6950" evidence="1">
    <location>
        <begin position="3"/>
        <end position="130"/>
    </location>
</feature>
<dbReference type="Proteomes" id="UP001196509">
    <property type="component" value="Unassembled WGS sequence"/>
</dbReference>
<evidence type="ECO:0000313" key="3">
    <source>
        <dbReference type="Proteomes" id="UP001196509"/>
    </source>
</evidence>
<comment type="caution">
    <text evidence="2">The sequence shown here is derived from an EMBL/GenBank/DDBJ whole genome shotgun (WGS) entry which is preliminary data.</text>
</comment>
<protein>
    <recommendedName>
        <fullName evidence="1">DUF6950 domain-containing protein</fullName>
    </recommendedName>
</protein>
<gene>
    <name evidence="2" type="ORF">K1W69_17545</name>
</gene>
<evidence type="ECO:0000259" key="1">
    <source>
        <dbReference type="Pfam" id="PF22262"/>
    </source>
</evidence>
<dbReference type="Pfam" id="PF22262">
    <property type="entry name" value="DUF6950"/>
    <property type="match status" value="1"/>
</dbReference>
<sequence>MKVADFIRSEMERPFVWGETDCCSTADRWVRIRAGFSPLERYGRTIRSRQDALRWTGADASRLQSAVLDVMGKTGFAIGQDPQAGDVGLVTVDRMRRLAMAIFDGRIWTSRDPDGFICASARYTLCSWRVPWPIR</sequence>
<evidence type="ECO:0000313" key="2">
    <source>
        <dbReference type="EMBL" id="MBW8639005.1"/>
    </source>
</evidence>
<keyword evidence="3" id="KW-1185">Reference proteome</keyword>
<dbReference type="InterPro" id="IPR053802">
    <property type="entry name" value="DUF6950"/>
</dbReference>
<organism evidence="2 3">
    <name type="scientific">Flavimaribacter sediminis</name>
    <dbReference type="NCBI Taxonomy" id="2865987"/>
    <lineage>
        <taxon>Bacteria</taxon>
        <taxon>Pseudomonadati</taxon>
        <taxon>Pseudomonadota</taxon>
        <taxon>Alphaproteobacteria</taxon>
        <taxon>Hyphomicrobiales</taxon>
        <taxon>Rhizobiaceae</taxon>
        <taxon>Flavimaribacter</taxon>
    </lineage>
</organism>
<reference evidence="2" key="1">
    <citation type="submission" date="2021-08" db="EMBL/GenBank/DDBJ databases">
        <title>Hoeflea bacterium WL0058 sp. nov., isolated from the sediment.</title>
        <authorList>
            <person name="Wang L."/>
            <person name="Zhang D."/>
        </authorList>
    </citation>
    <scope>NUCLEOTIDE SEQUENCE</scope>
    <source>
        <strain evidence="2">WL0058</strain>
    </source>
</reference>
<dbReference type="RefSeq" id="WP_220229721.1">
    <property type="nucleotide sequence ID" value="NZ_JAICBX010000003.1"/>
</dbReference>
<name>A0AAE3D0X5_9HYPH</name>
<dbReference type="EMBL" id="JAICBX010000003">
    <property type="protein sequence ID" value="MBW8639005.1"/>
    <property type="molecule type" value="Genomic_DNA"/>
</dbReference>